<reference evidence="4" key="2">
    <citation type="submission" date="2023-06" db="EMBL/GenBank/DDBJ databases">
        <authorList>
            <person name="Ma L."/>
            <person name="Liu K.-W."/>
            <person name="Li Z."/>
            <person name="Hsiao Y.-Y."/>
            <person name="Qi Y."/>
            <person name="Fu T."/>
            <person name="Tang G."/>
            <person name="Zhang D."/>
            <person name="Sun W.-H."/>
            <person name="Liu D.-K."/>
            <person name="Li Y."/>
            <person name="Chen G.-Z."/>
            <person name="Liu X.-D."/>
            <person name="Liao X.-Y."/>
            <person name="Jiang Y.-T."/>
            <person name="Yu X."/>
            <person name="Hao Y."/>
            <person name="Huang J."/>
            <person name="Zhao X.-W."/>
            <person name="Ke S."/>
            <person name="Chen Y.-Y."/>
            <person name="Wu W.-L."/>
            <person name="Hsu J.-L."/>
            <person name="Lin Y.-F."/>
            <person name="Huang M.-D."/>
            <person name="Li C.-Y."/>
            <person name="Huang L."/>
            <person name="Wang Z.-W."/>
            <person name="Zhao X."/>
            <person name="Zhong W.-Y."/>
            <person name="Peng D.-H."/>
            <person name="Ahmad S."/>
            <person name="Lan S."/>
            <person name="Zhang J.-S."/>
            <person name="Tsai W.-C."/>
            <person name="Van De Peer Y."/>
            <person name="Liu Z.-J."/>
        </authorList>
    </citation>
    <scope>NUCLEOTIDE SEQUENCE</scope>
    <source>
        <strain evidence="4">CP</strain>
        <tissue evidence="4">Leaves</tissue>
    </source>
</reference>
<keyword evidence="2" id="KW-0539">Nucleus</keyword>
<dbReference type="EMBL" id="JAUJYO010000016">
    <property type="protein sequence ID" value="KAK1295055.1"/>
    <property type="molecule type" value="Genomic_DNA"/>
</dbReference>
<dbReference type="InterPro" id="IPR036529">
    <property type="entry name" value="KIX_dom_sf"/>
</dbReference>
<proteinExistence type="predicted"/>
<dbReference type="Gene3D" id="1.10.246.20">
    <property type="entry name" value="Coactivator CBP, KIX domain"/>
    <property type="match status" value="1"/>
</dbReference>
<dbReference type="AlphaFoldDB" id="A0AAV9D1F8"/>
<dbReference type="InterPro" id="IPR036546">
    <property type="entry name" value="MED15_KIX"/>
</dbReference>
<dbReference type="GO" id="GO:0003712">
    <property type="term" value="F:transcription coregulator activity"/>
    <property type="evidence" value="ECO:0007669"/>
    <property type="project" value="InterPro"/>
</dbReference>
<gene>
    <name evidence="4" type="primary">MED15A</name>
    <name evidence="4" type="ORF">QJS10_CPA16g00390</name>
</gene>
<organism evidence="4 5">
    <name type="scientific">Acorus calamus</name>
    <name type="common">Sweet flag</name>
    <dbReference type="NCBI Taxonomy" id="4465"/>
    <lineage>
        <taxon>Eukaryota</taxon>
        <taxon>Viridiplantae</taxon>
        <taxon>Streptophyta</taxon>
        <taxon>Embryophyta</taxon>
        <taxon>Tracheophyta</taxon>
        <taxon>Spermatophyta</taxon>
        <taxon>Magnoliopsida</taxon>
        <taxon>Liliopsida</taxon>
        <taxon>Acoraceae</taxon>
        <taxon>Acorus</taxon>
    </lineage>
</organism>
<comment type="subcellular location">
    <subcellularLocation>
        <location evidence="1">Nucleus</location>
    </subcellularLocation>
</comment>
<protein>
    <submittedName>
        <fullName evidence="4">Mediator of RNA polymerase II transcription subunit 15a</fullName>
    </submittedName>
</protein>
<evidence type="ECO:0000313" key="5">
    <source>
        <dbReference type="Proteomes" id="UP001180020"/>
    </source>
</evidence>
<comment type="caution">
    <text evidence="4">The sequence shown here is derived from an EMBL/GenBank/DDBJ whole genome shotgun (WGS) entry which is preliminary data.</text>
</comment>
<dbReference type="GO" id="GO:0005634">
    <property type="term" value="C:nucleus"/>
    <property type="evidence" value="ECO:0007669"/>
    <property type="project" value="UniProtKB-SubCell"/>
</dbReference>
<dbReference type="GO" id="GO:0006355">
    <property type="term" value="P:regulation of DNA-templated transcription"/>
    <property type="evidence" value="ECO:0007669"/>
    <property type="project" value="InterPro"/>
</dbReference>
<keyword evidence="5" id="KW-1185">Reference proteome</keyword>
<feature type="domain" description="Mediator complex subunit 15 KIX" evidence="3">
    <location>
        <begin position="3"/>
        <end position="40"/>
    </location>
</feature>
<name>A0AAV9D1F8_ACOCL</name>
<accession>A0AAV9D1F8</accession>
<evidence type="ECO:0000259" key="3">
    <source>
        <dbReference type="Pfam" id="PF16987"/>
    </source>
</evidence>
<reference evidence="4" key="1">
    <citation type="journal article" date="2023" name="Nat. Commun.">
        <title>Diploid and tetraploid genomes of Acorus and the evolution of monocots.</title>
        <authorList>
            <person name="Ma L."/>
            <person name="Liu K.W."/>
            <person name="Li Z."/>
            <person name="Hsiao Y.Y."/>
            <person name="Qi Y."/>
            <person name="Fu T."/>
            <person name="Tang G.D."/>
            <person name="Zhang D."/>
            <person name="Sun W.H."/>
            <person name="Liu D.K."/>
            <person name="Li Y."/>
            <person name="Chen G.Z."/>
            <person name="Liu X.D."/>
            <person name="Liao X.Y."/>
            <person name="Jiang Y.T."/>
            <person name="Yu X."/>
            <person name="Hao Y."/>
            <person name="Huang J."/>
            <person name="Zhao X.W."/>
            <person name="Ke S."/>
            <person name="Chen Y.Y."/>
            <person name="Wu W.L."/>
            <person name="Hsu J.L."/>
            <person name="Lin Y.F."/>
            <person name="Huang M.D."/>
            <person name="Li C.Y."/>
            <person name="Huang L."/>
            <person name="Wang Z.W."/>
            <person name="Zhao X."/>
            <person name="Zhong W.Y."/>
            <person name="Peng D.H."/>
            <person name="Ahmad S."/>
            <person name="Lan S."/>
            <person name="Zhang J.S."/>
            <person name="Tsai W.C."/>
            <person name="Van de Peer Y."/>
            <person name="Liu Z.J."/>
        </authorList>
    </citation>
    <scope>NUCLEOTIDE SEQUENCE</scope>
    <source>
        <strain evidence="4">CP</strain>
    </source>
</reference>
<evidence type="ECO:0000256" key="2">
    <source>
        <dbReference type="ARBA" id="ARBA00023242"/>
    </source>
</evidence>
<evidence type="ECO:0000313" key="4">
    <source>
        <dbReference type="EMBL" id="KAK1295055.1"/>
    </source>
</evidence>
<evidence type="ECO:0000256" key="1">
    <source>
        <dbReference type="ARBA" id="ARBA00004123"/>
    </source>
</evidence>
<dbReference type="Pfam" id="PF16987">
    <property type="entry name" value="KIX_2"/>
    <property type="match status" value="1"/>
</dbReference>
<sequence>MIEIRKIAVRFEEKTYASATSQTDYLRRISLKMLSMDTKNPGGANPCHPMLVAGVKIPQILVAGWLRSDAFHKPLYIRDVNPKDWLKMSLQRQSSCTFHKLVS</sequence>
<dbReference type="Proteomes" id="UP001180020">
    <property type="component" value="Unassembled WGS sequence"/>
</dbReference>